<feature type="non-terminal residue" evidence="11">
    <location>
        <position position="1"/>
    </location>
</feature>
<name>A0A7K5J2D6_TOXRE</name>
<keyword evidence="8" id="KW-0675">Receptor</keyword>
<evidence type="ECO:0000256" key="4">
    <source>
        <dbReference type="ARBA" id="ARBA00022725"/>
    </source>
</evidence>
<evidence type="ECO:0000256" key="1">
    <source>
        <dbReference type="ARBA" id="ARBA00004651"/>
    </source>
</evidence>
<evidence type="ECO:0000256" key="9">
    <source>
        <dbReference type="ARBA" id="ARBA00023224"/>
    </source>
</evidence>
<dbReference type="InterPro" id="IPR000725">
    <property type="entry name" value="Olfact_rcpt"/>
</dbReference>
<protein>
    <submittedName>
        <fullName evidence="11">O14I1 protein</fullName>
    </submittedName>
</protein>
<gene>
    <name evidence="11" type="primary">Or14i1_1</name>
    <name evidence="11" type="ORF">TOXRED_R09028</name>
</gene>
<keyword evidence="7 10" id="KW-0472">Membrane</keyword>
<dbReference type="Gene3D" id="1.20.1070.10">
    <property type="entry name" value="Rhodopsin 7-helix transmembrane proteins"/>
    <property type="match status" value="1"/>
</dbReference>
<evidence type="ECO:0000256" key="6">
    <source>
        <dbReference type="ARBA" id="ARBA00023040"/>
    </source>
</evidence>
<feature type="transmembrane region" description="Helical" evidence="10">
    <location>
        <begin position="6"/>
        <end position="27"/>
    </location>
</feature>
<evidence type="ECO:0000256" key="3">
    <source>
        <dbReference type="ARBA" id="ARBA00022692"/>
    </source>
</evidence>
<evidence type="ECO:0000313" key="12">
    <source>
        <dbReference type="Proteomes" id="UP000523146"/>
    </source>
</evidence>
<keyword evidence="2" id="KW-1003">Cell membrane</keyword>
<keyword evidence="4" id="KW-0552">Olfaction</keyword>
<dbReference type="EMBL" id="VXBI01009097">
    <property type="protein sequence ID" value="NWS87935.1"/>
    <property type="molecule type" value="Genomic_DNA"/>
</dbReference>
<dbReference type="InterPro" id="IPR050516">
    <property type="entry name" value="Olfactory_GPCR"/>
</dbReference>
<evidence type="ECO:0000256" key="5">
    <source>
        <dbReference type="ARBA" id="ARBA00022989"/>
    </source>
</evidence>
<keyword evidence="12" id="KW-1185">Reference proteome</keyword>
<accession>A0A7K5J2D6</accession>
<evidence type="ECO:0000256" key="8">
    <source>
        <dbReference type="ARBA" id="ARBA00023170"/>
    </source>
</evidence>
<keyword evidence="4" id="KW-0716">Sensory transduction</keyword>
<dbReference type="SUPFAM" id="SSF81321">
    <property type="entry name" value="Family A G protein-coupled receptor-like"/>
    <property type="match status" value="1"/>
</dbReference>
<dbReference type="GO" id="GO:0004984">
    <property type="term" value="F:olfactory receptor activity"/>
    <property type="evidence" value="ECO:0007669"/>
    <property type="project" value="InterPro"/>
</dbReference>
<sequence>LAVGACLSLGCFVFMVFSYVQIFRAVLRIPSEQRRHKAFSTCLPHLAVISLFCQYCHICLPEAPLHLAPSLDLALSVLYAVVHPALNPLIYNLRNQEHKAAVWKLITGWF</sequence>
<evidence type="ECO:0000256" key="2">
    <source>
        <dbReference type="ARBA" id="ARBA00022475"/>
    </source>
</evidence>
<comment type="subcellular location">
    <subcellularLocation>
        <location evidence="1">Cell membrane</location>
        <topology evidence="1">Multi-pass membrane protein</topology>
    </subcellularLocation>
</comment>
<dbReference type="GO" id="GO:0005886">
    <property type="term" value="C:plasma membrane"/>
    <property type="evidence" value="ECO:0007669"/>
    <property type="project" value="UniProtKB-SubCell"/>
</dbReference>
<evidence type="ECO:0000313" key="11">
    <source>
        <dbReference type="EMBL" id="NWS87935.1"/>
    </source>
</evidence>
<comment type="caution">
    <text evidence="11">The sequence shown here is derived from an EMBL/GenBank/DDBJ whole genome shotgun (WGS) entry which is preliminary data.</text>
</comment>
<keyword evidence="9" id="KW-0807">Transducer</keyword>
<dbReference type="AlphaFoldDB" id="A0A7K5J2D6"/>
<feature type="non-terminal residue" evidence="11">
    <location>
        <position position="110"/>
    </location>
</feature>
<organism evidence="11 12">
    <name type="scientific">Toxostoma redivivum</name>
    <name type="common">California thrasher</name>
    <dbReference type="NCBI Taxonomy" id="99882"/>
    <lineage>
        <taxon>Eukaryota</taxon>
        <taxon>Metazoa</taxon>
        <taxon>Chordata</taxon>
        <taxon>Craniata</taxon>
        <taxon>Vertebrata</taxon>
        <taxon>Euteleostomi</taxon>
        <taxon>Archelosauria</taxon>
        <taxon>Archosauria</taxon>
        <taxon>Dinosauria</taxon>
        <taxon>Saurischia</taxon>
        <taxon>Theropoda</taxon>
        <taxon>Coelurosauria</taxon>
        <taxon>Aves</taxon>
        <taxon>Neognathae</taxon>
        <taxon>Neoaves</taxon>
        <taxon>Telluraves</taxon>
        <taxon>Australaves</taxon>
        <taxon>Passeriformes</taxon>
        <taxon>Mimidae</taxon>
        <taxon>Toxostoma</taxon>
    </lineage>
</organism>
<dbReference type="PANTHER" id="PTHR26452">
    <property type="entry name" value="OLFACTORY RECEPTOR"/>
    <property type="match status" value="1"/>
</dbReference>
<dbReference type="Pfam" id="PF13853">
    <property type="entry name" value="7tm_4"/>
    <property type="match status" value="1"/>
</dbReference>
<keyword evidence="6" id="KW-0297">G-protein coupled receptor</keyword>
<dbReference type="GO" id="GO:0004930">
    <property type="term" value="F:G protein-coupled receptor activity"/>
    <property type="evidence" value="ECO:0007669"/>
    <property type="project" value="UniProtKB-KW"/>
</dbReference>
<reference evidence="11 12" key="1">
    <citation type="submission" date="2019-09" db="EMBL/GenBank/DDBJ databases">
        <title>Bird 10,000 Genomes (B10K) Project - Family phase.</title>
        <authorList>
            <person name="Zhang G."/>
        </authorList>
    </citation>
    <scope>NUCLEOTIDE SEQUENCE [LARGE SCALE GENOMIC DNA]</scope>
    <source>
        <strain evidence="11">B10K-DU-002-15</strain>
        <tissue evidence="11">Muscle</tissue>
    </source>
</reference>
<evidence type="ECO:0000256" key="10">
    <source>
        <dbReference type="SAM" id="Phobius"/>
    </source>
</evidence>
<proteinExistence type="predicted"/>
<evidence type="ECO:0000256" key="7">
    <source>
        <dbReference type="ARBA" id="ARBA00023136"/>
    </source>
</evidence>
<keyword evidence="5 10" id="KW-1133">Transmembrane helix</keyword>
<dbReference type="Proteomes" id="UP000523146">
    <property type="component" value="Unassembled WGS sequence"/>
</dbReference>
<keyword evidence="3 10" id="KW-0812">Transmembrane</keyword>